<name>A0A0A9AMU8_ARUDO</name>
<protein>
    <submittedName>
        <fullName evidence="1">Uncharacterized protein</fullName>
    </submittedName>
</protein>
<proteinExistence type="predicted"/>
<reference evidence="1" key="2">
    <citation type="journal article" date="2015" name="Data Brief">
        <title>Shoot transcriptome of the giant reed, Arundo donax.</title>
        <authorList>
            <person name="Barrero R.A."/>
            <person name="Guerrero F.D."/>
            <person name="Moolhuijzen P."/>
            <person name="Goolsby J.A."/>
            <person name="Tidwell J."/>
            <person name="Bellgard S.E."/>
            <person name="Bellgard M.I."/>
        </authorList>
    </citation>
    <scope>NUCLEOTIDE SEQUENCE</scope>
    <source>
        <tissue evidence="1">Shoot tissue taken approximately 20 cm above the soil surface</tissue>
    </source>
</reference>
<organism evidence="1">
    <name type="scientific">Arundo donax</name>
    <name type="common">Giant reed</name>
    <name type="synonym">Donax arundinaceus</name>
    <dbReference type="NCBI Taxonomy" id="35708"/>
    <lineage>
        <taxon>Eukaryota</taxon>
        <taxon>Viridiplantae</taxon>
        <taxon>Streptophyta</taxon>
        <taxon>Embryophyta</taxon>
        <taxon>Tracheophyta</taxon>
        <taxon>Spermatophyta</taxon>
        <taxon>Magnoliopsida</taxon>
        <taxon>Liliopsida</taxon>
        <taxon>Poales</taxon>
        <taxon>Poaceae</taxon>
        <taxon>PACMAD clade</taxon>
        <taxon>Arundinoideae</taxon>
        <taxon>Arundineae</taxon>
        <taxon>Arundo</taxon>
    </lineage>
</organism>
<evidence type="ECO:0000313" key="1">
    <source>
        <dbReference type="EMBL" id="JAD50250.1"/>
    </source>
</evidence>
<reference evidence="1" key="1">
    <citation type="submission" date="2014-09" db="EMBL/GenBank/DDBJ databases">
        <authorList>
            <person name="Magalhaes I.L.F."/>
            <person name="Oliveira U."/>
            <person name="Santos F.R."/>
            <person name="Vidigal T.H.D.A."/>
            <person name="Brescovit A.D."/>
            <person name="Santos A.J."/>
        </authorList>
    </citation>
    <scope>NUCLEOTIDE SEQUENCE</scope>
    <source>
        <tissue evidence="1">Shoot tissue taken approximately 20 cm above the soil surface</tissue>
    </source>
</reference>
<dbReference type="EMBL" id="GBRH01247645">
    <property type="protein sequence ID" value="JAD50250.1"/>
    <property type="molecule type" value="Transcribed_RNA"/>
</dbReference>
<dbReference type="AlphaFoldDB" id="A0A0A9AMU8"/>
<accession>A0A0A9AMU8</accession>
<sequence length="38" mass="3944">MASIGPSVNPDQLTARGCSEERRAAGPLFLSSSLVVLL</sequence>